<keyword evidence="4" id="KW-0067">ATP-binding</keyword>
<keyword evidence="3" id="KW-0547">Nucleotide-binding</keyword>
<dbReference type="GO" id="GO:0008882">
    <property type="term" value="F:[glutamate-ammonia-ligase] adenylyltransferase activity"/>
    <property type="evidence" value="ECO:0007669"/>
    <property type="project" value="UniProtKB-EC"/>
</dbReference>
<keyword evidence="5" id="KW-0460">Magnesium</keyword>
<evidence type="ECO:0000256" key="5">
    <source>
        <dbReference type="ARBA" id="ARBA00022842"/>
    </source>
</evidence>
<reference evidence="10 11" key="1">
    <citation type="submission" date="2017-02" db="EMBL/GenBank/DDBJ databases">
        <authorList>
            <person name="Peterson S.W."/>
        </authorList>
    </citation>
    <scope>NUCLEOTIDE SEQUENCE [LARGE SCALE GENOMIC DNA]</scope>
    <source>
        <strain evidence="10 11">B Ar 00.02</strain>
    </source>
</reference>
<dbReference type="CDD" id="cd05401">
    <property type="entry name" value="NT_GlnE_GlnD_like"/>
    <property type="match status" value="2"/>
</dbReference>
<dbReference type="Gene3D" id="3.30.460.10">
    <property type="entry name" value="Beta Polymerase, domain 2"/>
    <property type="match status" value="2"/>
</dbReference>
<evidence type="ECO:0000256" key="3">
    <source>
        <dbReference type="ARBA" id="ARBA00022741"/>
    </source>
</evidence>
<dbReference type="SUPFAM" id="SSF81301">
    <property type="entry name" value="Nucleotidyltransferase"/>
    <property type="match status" value="2"/>
</dbReference>
<keyword evidence="6" id="KW-0511">Multifunctional enzyme</keyword>
<dbReference type="GO" id="GO:0005524">
    <property type="term" value="F:ATP binding"/>
    <property type="evidence" value="ECO:0007669"/>
    <property type="project" value="UniProtKB-KW"/>
</dbReference>
<dbReference type="NCBIfam" id="NF010707">
    <property type="entry name" value="PRK14109.1"/>
    <property type="match status" value="1"/>
</dbReference>
<dbReference type="EC" id="2.7.7.42" evidence="10"/>
<evidence type="ECO:0000256" key="7">
    <source>
        <dbReference type="SAM" id="MobiDB-lite"/>
    </source>
</evidence>
<dbReference type="PANTHER" id="PTHR30621">
    <property type="entry name" value="GLUTAMINE SYNTHETASE ADENYLYLTRANSFERASE"/>
    <property type="match status" value="1"/>
</dbReference>
<evidence type="ECO:0000313" key="11">
    <source>
        <dbReference type="Proteomes" id="UP000195913"/>
    </source>
</evidence>
<feature type="domain" description="Glutamate-ammonia ligase adenylyltransferase repeated" evidence="8">
    <location>
        <begin position="182"/>
        <end position="367"/>
    </location>
</feature>
<organism evidence="10 11">
    <name type="scientific">Arthrobacter rhombi</name>
    <dbReference type="NCBI Taxonomy" id="71253"/>
    <lineage>
        <taxon>Bacteria</taxon>
        <taxon>Bacillati</taxon>
        <taxon>Actinomycetota</taxon>
        <taxon>Actinomycetes</taxon>
        <taxon>Micrococcales</taxon>
        <taxon>Micrococcaceae</taxon>
        <taxon>Arthrobacter</taxon>
    </lineage>
</organism>
<feature type="domain" description="PII-uridylyltransferase/Glutamine-synthetase adenylyltransferase" evidence="9">
    <location>
        <begin position="390"/>
        <end position="533"/>
    </location>
</feature>
<evidence type="ECO:0000313" key="10">
    <source>
        <dbReference type="EMBL" id="SJM69650.1"/>
    </source>
</evidence>
<evidence type="ECO:0000256" key="1">
    <source>
        <dbReference type="ARBA" id="ARBA00022679"/>
    </source>
</evidence>
<keyword evidence="11" id="KW-1185">Reference proteome</keyword>
<accession>A0A1R4GN62</accession>
<dbReference type="GO" id="GO:0000820">
    <property type="term" value="P:regulation of glutamine family amino acid metabolic process"/>
    <property type="evidence" value="ECO:0007669"/>
    <property type="project" value="TreeGrafter"/>
</dbReference>
<dbReference type="InterPro" id="IPR023057">
    <property type="entry name" value="GlnE"/>
</dbReference>
<feature type="domain" description="Glutamate-ammonia ligase adenylyltransferase repeated" evidence="8">
    <location>
        <begin position="638"/>
        <end position="876"/>
    </location>
</feature>
<dbReference type="Pfam" id="PF03710">
    <property type="entry name" value="GlnE"/>
    <property type="match status" value="2"/>
</dbReference>
<sequence length="1050" mass="115676">MSLTRQLISAGFDDVERAKRFLGDEVLAGADEAALLAGLRAAADPDQALLLVLRLAERAPGILDRLHDVEAAIPVLRLLGASEALGDFLVRHPEQLRIFAPEDQPASEDPQEKDSVGDAAPGADPSTTESGAFEDGADTALVSEVPEGWRQIPYRTLRQRMLQAVGADPDHHVPVAIHEGKNGYALLRVAYRAGLAQLALRDVGAEDPSAVMPAVAAELADLAGAAIDGALAIARLEAAERFASEDVAAVHLAVIGMGKCGAWELNYISDVDVIYVHGAEDLDDDRAAEIAATLAIGISRVINSPGPEPALWEVDANLRPEGKDGALSRTLSSHVAYYERWAKSWEFQALLKARCIAGDIELGRRYEEAVAPMIWNSSERDGFVESVQGMRKRVLENISPDELSRQIKLGPGGLRDVEFTVQLLQLVHGRVDETLRVRDTTSAITALSVGGYIGRADAADFDQAYRYLRVLEHRLQLVNMRRTHLMPVKEAALRVLFRASGGKAISGRKPADELTRQWQNTKRSVRRLHESIFYRPLLASASNLSTDEVRLSPAAAQARLAALGYLDPKGAMRHIEALTTGVRRRAALQRQLLPVLLEWLAEGVDPDAGLLGFRRLSEALGESHWYLGMLRDSKAAAERLCHVLSGSRFITDLLEVSPESASWLGDDRELRPLPFEQLWQENASKLKRHGNPESAMRLVRLNRRRELLRIALADSADLLSIDEMGWALSDVDRAAVLAALRVAESHEFETTQRLTDLLVVAMGRQGGREIGYGSDADVIYVHRPLEGADPQSAQQQALRIFAHVGKLLTQPLKPAVLAEPKLVVDAALRPEGKNGPLARSLESYRGYYDRWALVWERQALLRARPMAGSDSLAAEFMTLVDGVRYGRGASPDELREIRRVKARVEAERLPRGADSTRHVKLGRGGLSDVEWLVQLLQLEHAKDHPELRTTSTREALATLADLELLPRGDVELLDRAWLLATQIRGASVACTGRASDVLPRSWRDMEAVARWCGYPAGNASELENDYRRVTRRARSVFERHFYGFEENGHD</sequence>
<evidence type="ECO:0000256" key="4">
    <source>
        <dbReference type="ARBA" id="ARBA00022840"/>
    </source>
</evidence>
<dbReference type="InterPro" id="IPR043519">
    <property type="entry name" value="NT_sf"/>
</dbReference>
<dbReference type="SUPFAM" id="SSF81593">
    <property type="entry name" value="Nucleotidyltransferase substrate binding subunit/domain"/>
    <property type="match status" value="2"/>
</dbReference>
<dbReference type="EMBL" id="FUHW01000038">
    <property type="protein sequence ID" value="SJM69650.1"/>
    <property type="molecule type" value="Genomic_DNA"/>
</dbReference>
<name>A0A1R4GN62_9MICC</name>
<dbReference type="GO" id="GO:0016874">
    <property type="term" value="F:ligase activity"/>
    <property type="evidence" value="ECO:0007669"/>
    <property type="project" value="UniProtKB-KW"/>
</dbReference>
<feature type="domain" description="PII-uridylyltransferase/Glutamine-synthetase adenylyltransferase" evidence="9">
    <location>
        <begin position="900"/>
        <end position="1039"/>
    </location>
</feature>
<dbReference type="Pfam" id="PF08335">
    <property type="entry name" value="GlnD_UR_UTase"/>
    <property type="match status" value="2"/>
</dbReference>
<dbReference type="InterPro" id="IPR005190">
    <property type="entry name" value="GlnE_rpt_dom"/>
</dbReference>
<keyword evidence="1 10" id="KW-0808">Transferase</keyword>
<evidence type="ECO:0000259" key="9">
    <source>
        <dbReference type="Pfam" id="PF08335"/>
    </source>
</evidence>
<evidence type="ECO:0000256" key="2">
    <source>
        <dbReference type="ARBA" id="ARBA00022695"/>
    </source>
</evidence>
<dbReference type="Gene3D" id="1.20.120.330">
    <property type="entry name" value="Nucleotidyltransferases domain 2"/>
    <property type="match status" value="2"/>
</dbReference>
<evidence type="ECO:0000259" key="8">
    <source>
        <dbReference type="Pfam" id="PF03710"/>
    </source>
</evidence>
<dbReference type="PANTHER" id="PTHR30621:SF0">
    <property type="entry name" value="BIFUNCTIONAL GLUTAMINE SYNTHETASE ADENYLYLTRANSFERASE_ADENYLYL-REMOVING ENZYME"/>
    <property type="match status" value="1"/>
</dbReference>
<protein>
    <submittedName>
        <fullName evidence="10">Glutamate-ammonia-ligase adenylyltransferase</fullName>
        <ecNumber evidence="10">2.7.7.42</ecNumber>
    </submittedName>
</protein>
<dbReference type="RefSeq" id="WP_241895285.1">
    <property type="nucleotide sequence ID" value="NZ_FUHW01000038.1"/>
</dbReference>
<proteinExistence type="predicted"/>
<dbReference type="GO" id="GO:0005829">
    <property type="term" value="C:cytosol"/>
    <property type="evidence" value="ECO:0007669"/>
    <property type="project" value="TreeGrafter"/>
</dbReference>
<gene>
    <name evidence="10" type="ORF">FM101_11925</name>
</gene>
<keyword evidence="2 10" id="KW-0548">Nucleotidyltransferase</keyword>
<feature type="region of interest" description="Disordered" evidence="7">
    <location>
        <begin position="100"/>
        <end position="133"/>
    </location>
</feature>
<evidence type="ECO:0000256" key="6">
    <source>
        <dbReference type="ARBA" id="ARBA00023268"/>
    </source>
</evidence>
<dbReference type="Proteomes" id="UP000195913">
    <property type="component" value="Unassembled WGS sequence"/>
</dbReference>
<dbReference type="AlphaFoldDB" id="A0A1R4GN62"/>
<keyword evidence="10" id="KW-0436">Ligase</keyword>
<dbReference type="InterPro" id="IPR013546">
    <property type="entry name" value="PII_UdlTrfase/GS_AdlTrfase"/>
</dbReference>